<feature type="domain" description="Immunoglobulin" evidence="3">
    <location>
        <begin position="26"/>
        <end position="129"/>
    </location>
</feature>
<dbReference type="SMART" id="SM00409">
    <property type="entry name" value="IG"/>
    <property type="match status" value="1"/>
</dbReference>
<gene>
    <name evidence="4" type="ORF">BaRGS_00030757</name>
</gene>
<keyword evidence="1" id="KW-0812">Transmembrane</keyword>
<sequence>MVRKLVVALLLVLISPMQAQVLKAWCQDITAVVGKSANISCTFSETVSRMERPFLVVKVPLDSKDFPDDVVDCTNGYCTVSDGYTYTEQAGSQQVIEIPSVEKRLEGRYQCQFDTREPQDAKSCTLLVQEANLETGGETQENNVLVTTEGPSGDSEGNGFLVPVVISIVLLSVVAILVISLLLWKRQRPKRSQRLAKEDNDFADITASETPLNPTHACTFNTHGEDGSCVDHCQKHAGTEEEEEGTESEAVSWLNSAHQNPRFRSSFTAGQANEEQHTLLASDTRTDNCREHVRNEKESSVDGFPDNKCSIPATPPAYSVGIADNPQQKVVIATDEDSSRNSACANWRQTQTRHMPDLGMGIQELPSKHGVMLLTAQTKAGLGGIVDAHYLFHYSGMTRQE</sequence>
<evidence type="ECO:0000256" key="2">
    <source>
        <dbReference type="SAM" id="SignalP"/>
    </source>
</evidence>
<organism evidence="4 5">
    <name type="scientific">Batillaria attramentaria</name>
    <dbReference type="NCBI Taxonomy" id="370345"/>
    <lineage>
        <taxon>Eukaryota</taxon>
        <taxon>Metazoa</taxon>
        <taxon>Spiralia</taxon>
        <taxon>Lophotrochozoa</taxon>
        <taxon>Mollusca</taxon>
        <taxon>Gastropoda</taxon>
        <taxon>Caenogastropoda</taxon>
        <taxon>Sorbeoconcha</taxon>
        <taxon>Cerithioidea</taxon>
        <taxon>Batillariidae</taxon>
        <taxon>Batillaria</taxon>
    </lineage>
</organism>
<dbReference type="Proteomes" id="UP001519460">
    <property type="component" value="Unassembled WGS sequence"/>
</dbReference>
<evidence type="ECO:0000313" key="4">
    <source>
        <dbReference type="EMBL" id="KAK7477999.1"/>
    </source>
</evidence>
<feature type="chain" id="PRO_5044865720" description="Immunoglobulin domain-containing protein" evidence="2">
    <location>
        <begin position="20"/>
        <end position="401"/>
    </location>
</feature>
<dbReference type="EMBL" id="JACVVK020000336">
    <property type="protein sequence ID" value="KAK7477999.1"/>
    <property type="molecule type" value="Genomic_DNA"/>
</dbReference>
<reference evidence="4 5" key="1">
    <citation type="journal article" date="2023" name="Sci. Data">
        <title>Genome assembly of the Korean intertidal mud-creeper Batillaria attramentaria.</title>
        <authorList>
            <person name="Patra A.K."/>
            <person name="Ho P.T."/>
            <person name="Jun S."/>
            <person name="Lee S.J."/>
            <person name="Kim Y."/>
            <person name="Won Y.J."/>
        </authorList>
    </citation>
    <scope>NUCLEOTIDE SEQUENCE [LARGE SCALE GENOMIC DNA]</scope>
    <source>
        <strain evidence="4">Wonlab-2016</strain>
    </source>
</reference>
<name>A0ABD0JTM4_9CAEN</name>
<dbReference type="InterPro" id="IPR003599">
    <property type="entry name" value="Ig_sub"/>
</dbReference>
<protein>
    <recommendedName>
        <fullName evidence="3">Immunoglobulin domain-containing protein</fullName>
    </recommendedName>
</protein>
<keyword evidence="1" id="KW-1133">Transmembrane helix</keyword>
<dbReference type="InterPro" id="IPR036179">
    <property type="entry name" value="Ig-like_dom_sf"/>
</dbReference>
<comment type="caution">
    <text evidence="4">The sequence shown here is derived from an EMBL/GenBank/DDBJ whole genome shotgun (WGS) entry which is preliminary data.</text>
</comment>
<keyword evidence="2" id="KW-0732">Signal</keyword>
<feature type="signal peptide" evidence="2">
    <location>
        <begin position="1"/>
        <end position="19"/>
    </location>
</feature>
<dbReference type="AlphaFoldDB" id="A0ABD0JTM4"/>
<proteinExistence type="predicted"/>
<evidence type="ECO:0000256" key="1">
    <source>
        <dbReference type="SAM" id="Phobius"/>
    </source>
</evidence>
<evidence type="ECO:0000259" key="3">
    <source>
        <dbReference type="SMART" id="SM00409"/>
    </source>
</evidence>
<keyword evidence="1" id="KW-0472">Membrane</keyword>
<accession>A0ABD0JTM4</accession>
<keyword evidence="5" id="KW-1185">Reference proteome</keyword>
<dbReference type="SUPFAM" id="SSF48726">
    <property type="entry name" value="Immunoglobulin"/>
    <property type="match status" value="1"/>
</dbReference>
<feature type="transmembrane region" description="Helical" evidence="1">
    <location>
        <begin position="160"/>
        <end position="184"/>
    </location>
</feature>
<evidence type="ECO:0000313" key="5">
    <source>
        <dbReference type="Proteomes" id="UP001519460"/>
    </source>
</evidence>